<proteinExistence type="predicted"/>
<feature type="region of interest" description="Disordered" evidence="1">
    <location>
        <begin position="59"/>
        <end position="99"/>
    </location>
</feature>
<sequence length="187" mass="19980">MLEDLHHLYIKDKVAPAIADDKFDDWVRAVVEIDDGRTWDDARLGRIAAAQQAALEKGKRRAASVADESERAPRKSFKAAGSAASIKPSSTSSTASGSGLFCPPLSVEERDLLSAHEGCNKCRRFYAGHVTKSCPNNFPDPASYKPLTTADAAAAATARKAKGKVAVIMPAVNDEDDSEDDDSDSQS</sequence>
<organism evidence="2 3">
    <name type="scientific">Mycena belliarum</name>
    <dbReference type="NCBI Taxonomy" id="1033014"/>
    <lineage>
        <taxon>Eukaryota</taxon>
        <taxon>Fungi</taxon>
        <taxon>Dikarya</taxon>
        <taxon>Basidiomycota</taxon>
        <taxon>Agaricomycotina</taxon>
        <taxon>Agaricomycetes</taxon>
        <taxon>Agaricomycetidae</taxon>
        <taxon>Agaricales</taxon>
        <taxon>Marasmiineae</taxon>
        <taxon>Mycenaceae</taxon>
        <taxon>Mycena</taxon>
    </lineage>
</organism>
<comment type="caution">
    <text evidence="2">The sequence shown here is derived from an EMBL/GenBank/DDBJ whole genome shotgun (WGS) entry which is preliminary data.</text>
</comment>
<dbReference type="EMBL" id="JARJCN010000010">
    <property type="protein sequence ID" value="KAJ7097228.1"/>
    <property type="molecule type" value="Genomic_DNA"/>
</dbReference>
<evidence type="ECO:0000313" key="3">
    <source>
        <dbReference type="Proteomes" id="UP001222325"/>
    </source>
</evidence>
<keyword evidence="3" id="KW-1185">Reference proteome</keyword>
<feature type="compositionally biased region" description="Low complexity" evidence="1">
    <location>
        <begin position="81"/>
        <end position="99"/>
    </location>
</feature>
<dbReference type="AlphaFoldDB" id="A0AAD6UFL4"/>
<accession>A0AAD6UFL4</accession>
<protein>
    <submittedName>
        <fullName evidence="2">Uncharacterized protein</fullName>
    </submittedName>
</protein>
<evidence type="ECO:0000256" key="1">
    <source>
        <dbReference type="SAM" id="MobiDB-lite"/>
    </source>
</evidence>
<evidence type="ECO:0000313" key="2">
    <source>
        <dbReference type="EMBL" id="KAJ7097228.1"/>
    </source>
</evidence>
<gene>
    <name evidence="2" type="ORF">B0H15DRAFT_797918</name>
</gene>
<dbReference type="Proteomes" id="UP001222325">
    <property type="component" value="Unassembled WGS sequence"/>
</dbReference>
<name>A0AAD6UFL4_9AGAR</name>
<reference evidence="2" key="1">
    <citation type="submission" date="2023-03" db="EMBL/GenBank/DDBJ databases">
        <title>Massive genome expansion in bonnet fungi (Mycena s.s.) driven by repeated elements and novel gene families across ecological guilds.</title>
        <authorList>
            <consortium name="Lawrence Berkeley National Laboratory"/>
            <person name="Harder C.B."/>
            <person name="Miyauchi S."/>
            <person name="Viragh M."/>
            <person name="Kuo A."/>
            <person name="Thoen E."/>
            <person name="Andreopoulos B."/>
            <person name="Lu D."/>
            <person name="Skrede I."/>
            <person name="Drula E."/>
            <person name="Henrissat B."/>
            <person name="Morin E."/>
            <person name="Kohler A."/>
            <person name="Barry K."/>
            <person name="LaButti K."/>
            <person name="Morin E."/>
            <person name="Salamov A."/>
            <person name="Lipzen A."/>
            <person name="Mereny Z."/>
            <person name="Hegedus B."/>
            <person name="Baldrian P."/>
            <person name="Stursova M."/>
            <person name="Weitz H."/>
            <person name="Taylor A."/>
            <person name="Grigoriev I.V."/>
            <person name="Nagy L.G."/>
            <person name="Martin F."/>
            <person name="Kauserud H."/>
        </authorList>
    </citation>
    <scope>NUCLEOTIDE SEQUENCE</scope>
    <source>
        <strain evidence="2">CBHHK173m</strain>
    </source>
</reference>